<dbReference type="Pfam" id="PF00126">
    <property type="entry name" value="HTH_1"/>
    <property type="match status" value="1"/>
</dbReference>
<feature type="domain" description="HTH lysR-type" evidence="6">
    <location>
        <begin position="27"/>
        <end position="84"/>
    </location>
</feature>
<dbReference type="FunFam" id="1.10.10.10:FF:000001">
    <property type="entry name" value="LysR family transcriptional regulator"/>
    <property type="match status" value="1"/>
</dbReference>
<evidence type="ECO:0000256" key="5">
    <source>
        <dbReference type="SAM" id="MobiDB-lite"/>
    </source>
</evidence>
<proteinExistence type="inferred from homology"/>
<dbReference type="EMBL" id="CADCUX010000084">
    <property type="protein sequence ID" value="CAA9390030.1"/>
    <property type="molecule type" value="Genomic_DNA"/>
</dbReference>
<dbReference type="SUPFAM" id="SSF46785">
    <property type="entry name" value="Winged helix' DNA-binding domain"/>
    <property type="match status" value="1"/>
</dbReference>
<dbReference type="PANTHER" id="PTHR30537:SF26">
    <property type="entry name" value="GLYCINE CLEAVAGE SYSTEM TRANSCRIPTIONAL ACTIVATOR"/>
    <property type="match status" value="1"/>
</dbReference>
<keyword evidence="3" id="KW-0238">DNA-binding</keyword>
<name>A0A6J4NJN4_9BURK</name>
<evidence type="ECO:0000313" key="7">
    <source>
        <dbReference type="EMBL" id="CAA9390030.1"/>
    </source>
</evidence>
<reference evidence="7" key="1">
    <citation type="submission" date="2020-02" db="EMBL/GenBank/DDBJ databases">
        <authorList>
            <person name="Meier V. D."/>
        </authorList>
    </citation>
    <scope>NUCLEOTIDE SEQUENCE</scope>
    <source>
        <strain evidence="7">AVDCRST_MAG51</strain>
    </source>
</reference>
<sequence length="338" mass="37074">MPRMHQTNVKAGSAPVAAVALPRSRQLRLDLLHTFEAAARHLSFTQAGEELALSQPAVSRQIQQLESSLGSALFERQHRSLVLTEAGRVMQRAVNDSLERLRDAAALVRSATAVRQVAITCTPGFASFWLIPRLSRFTAAHPGVEVRISATLSIVDLERSDIDLAVRFVPIAEGRGPQLFEEAVQPMCSPRLLRDPARPLKSPADLQHHTLLTLDSQGSPLTMDWEPWLQLMGLEDVRMAHTMRFSLYTDAVAAAVSGQGVVIGRLPLLADLVQQRKLVAPFRTPAASQRGYFLTLAPQAARNADAQAFLRWLQSEATEKAPGTRPAKTAAARLPRRT</sequence>
<dbReference type="InterPro" id="IPR036388">
    <property type="entry name" value="WH-like_DNA-bd_sf"/>
</dbReference>
<dbReference type="AlphaFoldDB" id="A0A6J4NJN4"/>
<comment type="similarity">
    <text evidence="1">Belongs to the LysR transcriptional regulatory family.</text>
</comment>
<evidence type="ECO:0000256" key="1">
    <source>
        <dbReference type="ARBA" id="ARBA00009437"/>
    </source>
</evidence>
<dbReference type="Gene3D" id="3.40.190.10">
    <property type="entry name" value="Periplasmic binding protein-like II"/>
    <property type="match status" value="2"/>
</dbReference>
<keyword evidence="4" id="KW-0804">Transcription</keyword>
<dbReference type="SUPFAM" id="SSF53850">
    <property type="entry name" value="Periplasmic binding protein-like II"/>
    <property type="match status" value="1"/>
</dbReference>
<dbReference type="InterPro" id="IPR036390">
    <property type="entry name" value="WH_DNA-bd_sf"/>
</dbReference>
<dbReference type="PROSITE" id="PS50931">
    <property type="entry name" value="HTH_LYSR"/>
    <property type="match status" value="1"/>
</dbReference>
<dbReference type="GO" id="GO:0006351">
    <property type="term" value="P:DNA-templated transcription"/>
    <property type="evidence" value="ECO:0007669"/>
    <property type="project" value="TreeGrafter"/>
</dbReference>
<evidence type="ECO:0000256" key="3">
    <source>
        <dbReference type="ARBA" id="ARBA00023125"/>
    </source>
</evidence>
<dbReference type="InterPro" id="IPR058163">
    <property type="entry name" value="LysR-type_TF_proteobact-type"/>
</dbReference>
<dbReference type="GO" id="GO:0043565">
    <property type="term" value="F:sequence-specific DNA binding"/>
    <property type="evidence" value="ECO:0007669"/>
    <property type="project" value="TreeGrafter"/>
</dbReference>
<dbReference type="InterPro" id="IPR005119">
    <property type="entry name" value="LysR_subst-bd"/>
</dbReference>
<dbReference type="PRINTS" id="PR00039">
    <property type="entry name" value="HTHLYSR"/>
</dbReference>
<feature type="region of interest" description="Disordered" evidence="5">
    <location>
        <begin position="319"/>
        <end position="338"/>
    </location>
</feature>
<evidence type="ECO:0000256" key="2">
    <source>
        <dbReference type="ARBA" id="ARBA00023015"/>
    </source>
</evidence>
<evidence type="ECO:0000259" key="6">
    <source>
        <dbReference type="PROSITE" id="PS50931"/>
    </source>
</evidence>
<dbReference type="Gene3D" id="1.10.10.10">
    <property type="entry name" value="Winged helix-like DNA-binding domain superfamily/Winged helix DNA-binding domain"/>
    <property type="match status" value="1"/>
</dbReference>
<dbReference type="PANTHER" id="PTHR30537">
    <property type="entry name" value="HTH-TYPE TRANSCRIPTIONAL REGULATOR"/>
    <property type="match status" value="1"/>
</dbReference>
<dbReference type="CDD" id="cd08432">
    <property type="entry name" value="PBP2_GcdR_TrpI_HvrB_AmpR_like"/>
    <property type="match status" value="1"/>
</dbReference>
<keyword evidence="2" id="KW-0805">Transcription regulation</keyword>
<organism evidence="7">
    <name type="scientific">uncultured Ramlibacter sp</name>
    <dbReference type="NCBI Taxonomy" id="260755"/>
    <lineage>
        <taxon>Bacteria</taxon>
        <taxon>Pseudomonadati</taxon>
        <taxon>Pseudomonadota</taxon>
        <taxon>Betaproteobacteria</taxon>
        <taxon>Burkholderiales</taxon>
        <taxon>Comamonadaceae</taxon>
        <taxon>Ramlibacter</taxon>
        <taxon>environmental samples</taxon>
    </lineage>
</organism>
<evidence type="ECO:0000256" key="4">
    <source>
        <dbReference type="ARBA" id="ARBA00023163"/>
    </source>
</evidence>
<dbReference type="InterPro" id="IPR000847">
    <property type="entry name" value="LysR_HTH_N"/>
</dbReference>
<dbReference type="GO" id="GO:0003700">
    <property type="term" value="F:DNA-binding transcription factor activity"/>
    <property type="evidence" value="ECO:0007669"/>
    <property type="project" value="InterPro"/>
</dbReference>
<gene>
    <name evidence="7" type="ORF">AVDCRST_MAG51-338</name>
</gene>
<accession>A0A6J4NJN4</accession>
<protein>
    <submittedName>
        <fullName evidence="7">Transcriptional regulator, LysR family</fullName>
    </submittedName>
</protein>
<dbReference type="Pfam" id="PF03466">
    <property type="entry name" value="LysR_substrate"/>
    <property type="match status" value="1"/>
</dbReference>